<accession>A0ABU9AYZ1</accession>
<evidence type="ECO:0000313" key="2">
    <source>
        <dbReference type="EMBL" id="MEK7952992.1"/>
    </source>
</evidence>
<feature type="chain" id="PRO_5045688027" evidence="1">
    <location>
        <begin position="17"/>
        <end position="311"/>
    </location>
</feature>
<feature type="signal peptide" evidence="1">
    <location>
        <begin position="1"/>
        <end position="16"/>
    </location>
</feature>
<keyword evidence="1" id="KW-0732">Signal</keyword>
<organism evidence="2 3">
    <name type="scientific">Luteolibacter soli</name>
    <dbReference type="NCBI Taxonomy" id="3135280"/>
    <lineage>
        <taxon>Bacteria</taxon>
        <taxon>Pseudomonadati</taxon>
        <taxon>Verrucomicrobiota</taxon>
        <taxon>Verrucomicrobiia</taxon>
        <taxon>Verrucomicrobiales</taxon>
        <taxon>Verrucomicrobiaceae</taxon>
        <taxon>Luteolibacter</taxon>
    </lineage>
</organism>
<evidence type="ECO:0000313" key="3">
    <source>
        <dbReference type="Proteomes" id="UP001371305"/>
    </source>
</evidence>
<sequence length="311" mass="35032">MKLLLLPLLLATTALADEGFSIKGSTEPMAVNIELDGKPFTTFATDSRVPYMAPLRSTSGAVLTRHWPMEDTFKEEERDHPHHRGFWLSHGNVNGNDFWAWQFGQDPKIVLKSTPKIEKNSFSVDLAWTAGGKTHLTEQRSYAFKKIDDKTTMINVVSKLTAADDDATFGDTKEGFFAIRVDRTLRLKGKVAKGHIADSEGRTDDEAWGKRSKWVAFTGPDEKDEPAVVAVFDHPSNLRFPTWWHARDYGLLAANPFGIHEFENKKDEKHLGDLVLKKGESLTFRYGVILHQGSLESAKLADRWTEFSKTP</sequence>
<reference evidence="2 3" key="1">
    <citation type="submission" date="2024-04" db="EMBL/GenBank/DDBJ databases">
        <title>Luteolibacter sp. isolated from soil.</title>
        <authorList>
            <person name="An J."/>
        </authorList>
    </citation>
    <scope>NUCLEOTIDE SEQUENCE [LARGE SCALE GENOMIC DNA]</scope>
    <source>
        <strain evidence="2 3">Y139</strain>
    </source>
</reference>
<dbReference type="Proteomes" id="UP001371305">
    <property type="component" value="Unassembled WGS sequence"/>
</dbReference>
<dbReference type="EMBL" id="JBBUKT010000009">
    <property type="protein sequence ID" value="MEK7952992.1"/>
    <property type="molecule type" value="Genomic_DNA"/>
</dbReference>
<dbReference type="Pfam" id="PF14100">
    <property type="entry name" value="DUF6807"/>
    <property type="match status" value="1"/>
</dbReference>
<proteinExistence type="predicted"/>
<evidence type="ECO:0000256" key="1">
    <source>
        <dbReference type="SAM" id="SignalP"/>
    </source>
</evidence>
<gene>
    <name evidence="2" type="ORF">WKV53_20935</name>
</gene>
<protein>
    <submittedName>
        <fullName evidence="2">PmoA family protein</fullName>
    </submittedName>
</protein>
<comment type="caution">
    <text evidence="2">The sequence shown here is derived from an EMBL/GenBank/DDBJ whole genome shotgun (WGS) entry which is preliminary data.</text>
</comment>
<dbReference type="RefSeq" id="WP_341406751.1">
    <property type="nucleotide sequence ID" value="NZ_JBBUKT010000009.1"/>
</dbReference>
<name>A0ABU9AYZ1_9BACT</name>
<dbReference type="InterPro" id="IPR029475">
    <property type="entry name" value="DUF6807"/>
</dbReference>
<keyword evidence="3" id="KW-1185">Reference proteome</keyword>